<dbReference type="GO" id="GO:0000287">
    <property type="term" value="F:magnesium ion binding"/>
    <property type="evidence" value="ECO:0007669"/>
    <property type="project" value="UniProtKB-UniRule"/>
</dbReference>
<evidence type="ECO:0000256" key="12">
    <source>
        <dbReference type="HAMAP-Rule" id="MF_02241"/>
    </source>
</evidence>
<dbReference type="STRING" id="1437605.AB656_02225"/>
<feature type="binding site" evidence="12">
    <location>
        <position position="65"/>
    </location>
    <ligand>
        <name>Mg(2+)</name>
        <dbReference type="ChEBI" id="CHEBI:18420"/>
        <label>1</label>
    </ligand>
</feature>
<dbReference type="HAMAP" id="MF_02241">
    <property type="entry name" value="PIP_synthase"/>
    <property type="match status" value="1"/>
</dbReference>
<keyword evidence="12" id="KW-1003">Cell membrane</keyword>
<keyword evidence="12 13" id="KW-0808">Transferase</keyword>
<keyword evidence="12" id="KW-0460">Magnesium</keyword>
<keyword evidence="12" id="KW-0443">Lipid metabolism</keyword>
<evidence type="ECO:0000256" key="7">
    <source>
        <dbReference type="ARBA" id="ARBA00023136"/>
    </source>
</evidence>
<feature type="binding site" evidence="12">
    <location>
        <position position="79"/>
    </location>
    <ligand>
        <name>a CDP-1,2-diacyl-sn-glycerol</name>
        <dbReference type="ChEBI" id="CHEBI:58332"/>
    </ligand>
</feature>
<keyword evidence="12" id="KW-0479">Metal-binding</keyword>
<keyword evidence="12" id="KW-1208">Phospholipid metabolism</keyword>
<feature type="binding site" evidence="12">
    <location>
        <position position="86"/>
    </location>
    <ligand>
        <name>Mg(2+)</name>
        <dbReference type="ChEBI" id="CHEBI:18420"/>
        <label>2</label>
    </ligand>
</feature>
<dbReference type="Pfam" id="PF01066">
    <property type="entry name" value="CDP-OH_P_transf"/>
    <property type="match status" value="1"/>
</dbReference>
<dbReference type="KEGG" id="bact:AB656_02225"/>
<evidence type="ECO:0000256" key="5">
    <source>
        <dbReference type="ARBA" id="ARBA00022692"/>
    </source>
</evidence>
<keyword evidence="6 12" id="KW-1133">Transmembrane helix</keyword>
<dbReference type="EC" id="2.7.8.-" evidence="12"/>
<protein>
    <recommendedName>
        <fullName evidence="9 12">Phosphatidylinositol phosphate synthase</fullName>
        <shortName evidence="12">PIP synthase</shortName>
        <ecNumber evidence="12">2.7.8.-</ecNumber>
    </recommendedName>
    <alternativeName>
        <fullName evidence="10 12">CDP-diacylglycerol--D-myo-inositol-3-phosphate 3-phosphatidyltransferase</fullName>
    </alternativeName>
</protein>
<dbReference type="InterPro" id="IPR044268">
    <property type="entry name" value="PIP_synthase_PgsA1"/>
</dbReference>
<keyword evidence="5 12" id="KW-0812">Transmembrane</keyword>
<dbReference type="Proteomes" id="UP000029015">
    <property type="component" value="Unassembled WGS sequence"/>
</dbReference>
<feature type="binding site" evidence="12">
    <location>
        <position position="65"/>
    </location>
    <ligand>
        <name>Mg(2+)</name>
        <dbReference type="ChEBI" id="CHEBI:18420"/>
        <label>2</label>
    </ligand>
</feature>
<proteinExistence type="inferred from homology"/>
<sequence>MFEHLRGPWKRAIAPIARGIVRLGISANGVTVIGAVGTVVVAFATGLSGWLLPGAIGLAILVAFDSLDGSVASITGGGTQFGAFLDSTLDRVADWAVLAAIIISMRKHELDWIAARRPGPDLWAQIGMAAALFAIMTSFVTSYARARAEAEGYEAKNGIATRSDRLVIILVGMALTGAGLPLACLTCSLLLLDVLGLITVCQRIGKVRGDMSLAPKPADPNHE</sequence>
<comment type="similarity">
    <text evidence="3 12">Belongs to the CDP-alcohol phosphatidyltransferase class-I family.</text>
</comment>
<feature type="binding site" evidence="12">
    <location>
        <position position="68"/>
    </location>
    <ligand>
        <name>Mg(2+)</name>
        <dbReference type="ChEBI" id="CHEBI:18420"/>
        <label>1</label>
    </ligand>
</feature>
<comment type="subunit">
    <text evidence="4 12">Homodimer.</text>
</comment>
<dbReference type="EMBL" id="JGYK01000001">
    <property type="protein sequence ID" value="KFI40026.1"/>
    <property type="molecule type" value="Genomic_DNA"/>
</dbReference>
<dbReference type="AlphaFoldDB" id="A0A086Z0H6"/>
<keyword evidence="14" id="KW-1185">Reference proteome</keyword>
<evidence type="ECO:0000256" key="9">
    <source>
        <dbReference type="ARBA" id="ARBA00024082"/>
    </source>
</evidence>
<keyword evidence="12" id="KW-0444">Lipid biosynthesis</keyword>
<comment type="caution">
    <text evidence="12">Lacks conserved residue(s) required for the propagation of feature annotation.</text>
</comment>
<comment type="function">
    <text evidence="12">Catalyzes the conjugation of the 1'-hydroxyl group of D-myo-inositol-3-phosphate (also named L-myo-inositol-1-phosphate) with a lipid tail of cytidine diphosphate diacylglycerol (CDP-DAG), forming phosphatidylinositol phosphate (PIP) and CMP. PIP is a precursor of phosphatidylinositol (PI) which is an essential lipid required for cell wall formation.</text>
</comment>
<reference evidence="13 14" key="1">
    <citation type="submission" date="2014-03" db="EMBL/GenBank/DDBJ databases">
        <title>Genomics of Bifidobacteria.</title>
        <authorList>
            <person name="Ventura M."/>
            <person name="Milani C."/>
            <person name="Lugli G.A."/>
        </authorList>
    </citation>
    <scope>NUCLEOTIDE SEQUENCE [LARGE SCALE GENOMIC DNA]</scope>
    <source>
        <strain evidence="13 14">DSM 22766</strain>
    </source>
</reference>
<evidence type="ECO:0000256" key="11">
    <source>
        <dbReference type="ARBA" id="ARBA00048865"/>
    </source>
</evidence>
<gene>
    <name evidence="13" type="ORF">BACT_0728</name>
</gene>
<feature type="transmembrane region" description="Helical" evidence="12">
    <location>
        <begin position="20"/>
        <end position="44"/>
    </location>
</feature>
<evidence type="ECO:0000256" key="8">
    <source>
        <dbReference type="ARBA" id="ARBA00023935"/>
    </source>
</evidence>
<feature type="binding site" evidence="12">
    <location>
        <position position="69"/>
    </location>
    <ligand>
        <name>a CDP-1,2-diacyl-sn-glycerol</name>
        <dbReference type="ChEBI" id="CHEBI:58332"/>
    </ligand>
</feature>
<keyword evidence="12" id="KW-0594">Phospholipid biosynthesis</keyword>
<feature type="binding site" evidence="12">
    <location>
        <position position="90"/>
    </location>
    <ligand>
        <name>Mg(2+)</name>
        <dbReference type="ChEBI" id="CHEBI:18420"/>
        <label>2</label>
    </ligand>
</feature>
<accession>A0A086Z0H6</accession>
<comment type="catalytic activity">
    <reaction evidence="8 12">
        <text>1,2-di-(9Z-octadecenoyl)-sn-glycero-3-cytidine-5'-diphosphate + 1D-myo-inositol 3-phosphate = 1,2-di-(9Z-octadecenoyl)-sn-glycero-3-phospho-(1D-myo-inositol-3-phosphate) + CMP + H(+)</text>
        <dbReference type="Rhea" id="RHEA:61216"/>
        <dbReference type="ChEBI" id="CHEBI:15378"/>
        <dbReference type="ChEBI" id="CHEBI:58401"/>
        <dbReference type="ChEBI" id="CHEBI:60377"/>
        <dbReference type="ChEBI" id="CHEBI:85356"/>
        <dbReference type="ChEBI" id="CHEBI:144472"/>
    </reaction>
</comment>
<evidence type="ECO:0000313" key="14">
    <source>
        <dbReference type="Proteomes" id="UP000029015"/>
    </source>
</evidence>
<comment type="subcellular location">
    <subcellularLocation>
        <location evidence="12">Cell membrane</location>
        <topology evidence="12">Multi-pass membrane protein</topology>
    </subcellularLocation>
    <subcellularLocation>
        <location evidence="1">Endomembrane system</location>
        <topology evidence="1">Multi-pass membrane protein</topology>
    </subcellularLocation>
</comment>
<dbReference type="InterPro" id="IPR043130">
    <property type="entry name" value="CDP-OH_PTrfase_TM_dom"/>
</dbReference>
<evidence type="ECO:0000256" key="2">
    <source>
        <dbReference type="ARBA" id="ARBA00004805"/>
    </source>
</evidence>
<comment type="cofactor">
    <cofactor evidence="12">
        <name>Mg(2+)</name>
        <dbReference type="ChEBI" id="CHEBI:18420"/>
    </cofactor>
    <text evidence="12">Contains a di-nuclear catalytic Mg(2+) center.</text>
</comment>
<evidence type="ECO:0000256" key="1">
    <source>
        <dbReference type="ARBA" id="ARBA00004127"/>
    </source>
</evidence>
<comment type="caution">
    <text evidence="13">The sequence shown here is derived from an EMBL/GenBank/DDBJ whole genome shotgun (WGS) entry which is preliminary data.</text>
</comment>
<feature type="binding site" evidence="12">
    <location>
        <begin position="28"/>
        <end position="31"/>
    </location>
    <ligand>
        <name>a CDP-1,2-diacyl-sn-glycerol</name>
        <dbReference type="ChEBI" id="CHEBI:58332"/>
    </ligand>
</feature>
<dbReference type="GO" id="GO:0008654">
    <property type="term" value="P:phospholipid biosynthetic process"/>
    <property type="evidence" value="ECO:0007669"/>
    <property type="project" value="UniProtKB-UniRule"/>
</dbReference>
<dbReference type="GO" id="GO:0005886">
    <property type="term" value="C:plasma membrane"/>
    <property type="evidence" value="ECO:0007669"/>
    <property type="project" value="UniProtKB-SubCell"/>
</dbReference>
<dbReference type="RefSeq" id="WP_033504430.1">
    <property type="nucleotide sequence ID" value="NZ_CP011786.1"/>
</dbReference>
<feature type="transmembrane region" description="Helical" evidence="12">
    <location>
        <begin position="166"/>
        <end position="192"/>
    </location>
</feature>
<comment type="pathway">
    <text evidence="2 12">Phospholipid metabolism; phosphatidylinositol phosphate biosynthesis.</text>
</comment>
<dbReference type="UniPathway" id="UPA00220"/>
<dbReference type="Gene3D" id="1.20.120.1760">
    <property type="match status" value="1"/>
</dbReference>
<comment type="catalytic activity">
    <reaction evidence="11 12">
        <text>a CDP-1,2-diacyl-sn-glycerol + 1D-myo-inositol 3-phosphate = a 1,2-diacyl-sn-glycero-3-phospho-(1D-myo-inositol-3-phosphate) + CMP + H(+)</text>
        <dbReference type="Rhea" id="RHEA:60504"/>
        <dbReference type="ChEBI" id="CHEBI:15378"/>
        <dbReference type="ChEBI" id="CHEBI:58088"/>
        <dbReference type="ChEBI" id="CHEBI:58332"/>
        <dbReference type="ChEBI" id="CHEBI:58401"/>
        <dbReference type="ChEBI" id="CHEBI:60377"/>
    </reaction>
</comment>
<name>A0A086Z0H6_9BIFI</name>
<keyword evidence="7 12" id="KW-0472">Membrane</keyword>
<feature type="transmembrane region" description="Helical" evidence="12">
    <location>
        <begin position="126"/>
        <end position="146"/>
    </location>
</feature>
<feature type="binding site" evidence="12">
    <location>
        <position position="86"/>
    </location>
    <ligand>
        <name>Mg(2+)</name>
        <dbReference type="ChEBI" id="CHEBI:18420"/>
        <label>1</label>
    </ligand>
</feature>
<feature type="active site" description="Proton acceptor" evidence="12">
    <location>
        <position position="90"/>
    </location>
</feature>
<dbReference type="InterPro" id="IPR000462">
    <property type="entry name" value="CDP-OH_P_trans"/>
</dbReference>
<dbReference type="PATRIC" id="fig|1437605.7.peg.463"/>
<organism evidence="13 14">
    <name type="scientific">Bifidobacterium actinocoloniiforme DSM 22766</name>
    <dbReference type="NCBI Taxonomy" id="1437605"/>
    <lineage>
        <taxon>Bacteria</taxon>
        <taxon>Bacillati</taxon>
        <taxon>Actinomycetota</taxon>
        <taxon>Actinomycetes</taxon>
        <taxon>Bifidobacteriales</taxon>
        <taxon>Bifidobacteriaceae</taxon>
        <taxon>Bifidobacterium</taxon>
    </lineage>
</organism>
<dbReference type="GO" id="GO:0016780">
    <property type="term" value="F:phosphotransferase activity, for other substituted phosphate groups"/>
    <property type="evidence" value="ECO:0007669"/>
    <property type="project" value="UniProtKB-UniRule"/>
</dbReference>
<dbReference type="OrthoDB" id="116551at2"/>
<evidence type="ECO:0000256" key="4">
    <source>
        <dbReference type="ARBA" id="ARBA00011738"/>
    </source>
</evidence>
<evidence type="ECO:0000256" key="6">
    <source>
        <dbReference type="ARBA" id="ARBA00022989"/>
    </source>
</evidence>
<evidence type="ECO:0000256" key="3">
    <source>
        <dbReference type="ARBA" id="ARBA00010441"/>
    </source>
</evidence>
<evidence type="ECO:0000256" key="10">
    <source>
        <dbReference type="ARBA" id="ARBA00033137"/>
    </source>
</evidence>
<evidence type="ECO:0000313" key="13">
    <source>
        <dbReference type="EMBL" id="KFI40026.1"/>
    </source>
</evidence>
<dbReference type="GO" id="GO:0012505">
    <property type="term" value="C:endomembrane system"/>
    <property type="evidence" value="ECO:0007669"/>
    <property type="project" value="UniProtKB-SubCell"/>
</dbReference>
<dbReference type="eggNOG" id="COG0558">
    <property type="taxonomic scope" value="Bacteria"/>
</dbReference>